<sequence>MFTLKIVQRQSFPRMESSTDSINLSEYETRILCMKTQINTLLLLSLFSFGSQAASFTINAKDHCIYPPLSNVRVQAGTALQFQLQPGTYTVSLLSNSMSCANGSLSDGCQISSVYLQGGLGNARWGTTVGSTPITVNVPTTSTFMAFVTDDNCVDNTGSATIQADKVSN</sequence>
<gene>
    <name evidence="1" type="ordered locus">PANA_1083</name>
</gene>
<dbReference type="eggNOG" id="ENOG50349GR">
    <property type="taxonomic scope" value="Bacteria"/>
</dbReference>
<keyword evidence="2" id="KW-1185">Reference proteome</keyword>
<dbReference type="AlphaFoldDB" id="D4GLY0"/>
<evidence type="ECO:0000313" key="2">
    <source>
        <dbReference type="Proteomes" id="UP000001702"/>
    </source>
</evidence>
<dbReference type="KEGG" id="pam:PANA_1083"/>
<dbReference type="Proteomes" id="UP000001702">
    <property type="component" value="Chromosome"/>
</dbReference>
<name>D4GLY0_PANAM</name>
<protein>
    <submittedName>
        <fullName evidence="1">Uncharacterized protein</fullName>
    </submittedName>
</protein>
<proteinExistence type="predicted"/>
<dbReference type="EMBL" id="CP001875">
    <property type="protein sequence ID" value="ADD76250.1"/>
    <property type="molecule type" value="Genomic_DNA"/>
</dbReference>
<accession>D4GLY0</accession>
<reference evidence="1 2" key="1">
    <citation type="journal article" date="2010" name="J. Bacteriol.">
        <title>Genome sequence of Pantoea ananatis LMG20103, the causative agent of Eucalyptus blight and dieback.</title>
        <authorList>
            <person name="De Maayer P."/>
            <person name="Chan W.Y."/>
            <person name="Venter S.N."/>
            <person name="Toth I.K."/>
            <person name="Birch P.R."/>
            <person name="Joubert F."/>
            <person name="Coutinho T.A."/>
        </authorList>
    </citation>
    <scope>NUCLEOTIDE SEQUENCE [LARGE SCALE GENOMIC DNA]</scope>
    <source>
        <strain evidence="1 2">LMG 20103</strain>
    </source>
</reference>
<organism evidence="1 2">
    <name type="scientific">Pantoea ananatis (strain LMG 20103)</name>
    <dbReference type="NCBI Taxonomy" id="706191"/>
    <lineage>
        <taxon>Bacteria</taxon>
        <taxon>Pseudomonadati</taxon>
        <taxon>Pseudomonadota</taxon>
        <taxon>Gammaproteobacteria</taxon>
        <taxon>Enterobacterales</taxon>
        <taxon>Erwiniaceae</taxon>
        <taxon>Pantoea</taxon>
    </lineage>
</organism>
<dbReference type="HOGENOM" id="CLU_134397_0_0_6"/>
<evidence type="ECO:0000313" key="1">
    <source>
        <dbReference type="EMBL" id="ADD76250.1"/>
    </source>
</evidence>